<keyword evidence="1" id="KW-0812">Transmembrane</keyword>
<protein>
    <submittedName>
        <fullName evidence="2">Uncharacterized protein</fullName>
    </submittedName>
</protein>
<gene>
    <name evidence="2" type="ORF">BDU57DRAFT_28055</name>
</gene>
<evidence type="ECO:0000313" key="3">
    <source>
        <dbReference type="Proteomes" id="UP000800096"/>
    </source>
</evidence>
<keyword evidence="1" id="KW-0472">Membrane</keyword>
<keyword evidence="1" id="KW-1133">Transmembrane helix</keyword>
<sequence length="158" mass="17334">MFSNDMIQTFHAYTNYVPMEKINAARPTYPPSSPTPSESQHPFVPFGTSKIKSMSVSAAAFATHISGHRKSLFSAGKCGILTLASGAMGVGWYPVPVPKFCAEVRWGLLFSGYEGNIPICVCVWVTGSGWGWFVGSFGQRGWWFGVCWCVVFGVFRVM</sequence>
<evidence type="ECO:0000313" key="2">
    <source>
        <dbReference type="EMBL" id="KAF1920875.1"/>
    </source>
</evidence>
<reference evidence="2" key="1">
    <citation type="journal article" date="2020" name="Stud. Mycol.">
        <title>101 Dothideomycetes genomes: a test case for predicting lifestyles and emergence of pathogens.</title>
        <authorList>
            <person name="Haridas S."/>
            <person name="Albert R."/>
            <person name="Binder M."/>
            <person name="Bloem J."/>
            <person name="Labutti K."/>
            <person name="Salamov A."/>
            <person name="Andreopoulos B."/>
            <person name="Baker S."/>
            <person name="Barry K."/>
            <person name="Bills G."/>
            <person name="Bluhm B."/>
            <person name="Cannon C."/>
            <person name="Castanera R."/>
            <person name="Culley D."/>
            <person name="Daum C."/>
            <person name="Ezra D."/>
            <person name="Gonzalez J."/>
            <person name="Henrissat B."/>
            <person name="Kuo A."/>
            <person name="Liang C."/>
            <person name="Lipzen A."/>
            <person name="Lutzoni F."/>
            <person name="Magnuson J."/>
            <person name="Mondo S."/>
            <person name="Nolan M."/>
            <person name="Ohm R."/>
            <person name="Pangilinan J."/>
            <person name="Park H.-J."/>
            <person name="Ramirez L."/>
            <person name="Alfaro M."/>
            <person name="Sun H."/>
            <person name="Tritt A."/>
            <person name="Yoshinaga Y."/>
            <person name="Zwiers L.-H."/>
            <person name="Turgeon B."/>
            <person name="Goodwin S."/>
            <person name="Spatafora J."/>
            <person name="Crous P."/>
            <person name="Grigoriev I."/>
        </authorList>
    </citation>
    <scope>NUCLEOTIDE SEQUENCE</scope>
    <source>
        <strain evidence="2">HMLAC05119</strain>
    </source>
</reference>
<feature type="transmembrane region" description="Helical" evidence="1">
    <location>
        <begin position="115"/>
        <end position="134"/>
    </location>
</feature>
<name>A0A6A5QYJ3_AMPQU</name>
<evidence type="ECO:0000256" key="1">
    <source>
        <dbReference type="SAM" id="Phobius"/>
    </source>
</evidence>
<keyword evidence="3" id="KW-1185">Reference proteome</keyword>
<organism evidence="2 3">
    <name type="scientific">Ampelomyces quisqualis</name>
    <name type="common">Powdery mildew agent</name>
    <dbReference type="NCBI Taxonomy" id="50730"/>
    <lineage>
        <taxon>Eukaryota</taxon>
        <taxon>Fungi</taxon>
        <taxon>Dikarya</taxon>
        <taxon>Ascomycota</taxon>
        <taxon>Pezizomycotina</taxon>
        <taxon>Dothideomycetes</taxon>
        <taxon>Pleosporomycetidae</taxon>
        <taxon>Pleosporales</taxon>
        <taxon>Pleosporineae</taxon>
        <taxon>Phaeosphaeriaceae</taxon>
        <taxon>Ampelomyces</taxon>
    </lineage>
</organism>
<dbReference type="AlphaFoldDB" id="A0A6A5QYJ3"/>
<accession>A0A6A5QYJ3</accession>
<feature type="transmembrane region" description="Helical" evidence="1">
    <location>
        <begin position="141"/>
        <end position="157"/>
    </location>
</feature>
<dbReference type="EMBL" id="ML979132">
    <property type="protein sequence ID" value="KAF1920875.1"/>
    <property type="molecule type" value="Genomic_DNA"/>
</dbReference>
<feature type="transmembrane region" description="Helical" evidence="1">
    <location>
        <begin position="78"/>
        <end position="95"/>
    </location>
</feature>
<dbReference type="Proteomes" id="UP000800096">
    <property type="component" value="Unassembled WGS sequence"/>
</dbReference>
<proteinExistence type="predicted"/>